<dbReference type="RefSeq" id="WP_354615399.1">
    <property type="nucleotide sequence ID" value="NZ_JBEXAE010000004.1"/>
</dbReference>
<reference evidence="2 3" key="1">
    <citation type="submission" date="2024-07" db="EMBL/GenBank/DDBJ databases">
        <title>The genome sequence of type strain Sediminicola arcticus GDMCC 1.2805.</title>
        <authorList>
            <person name="Liu Y."/>
        </authorList>
    </citation>
    <scope>NUCLEOTIDE SEQUENCE [LARGE SCALE GENOMIC DNA]</scope>
    <source>
        <strain evidence="2 3">GDMCC 1.2805</strain>
    </source>
</reference>
<name>A0ABV2SUZ9_9FLAO</name>
<dbReference type="Proteomes" id="UP001549799">
    <property type="component" value="Unassembled WGS sequence"/>
</dbReference>
<comment type="caution">
    <text evidence="2">The sequence shown here is derived from an EMBL/GenBank/DDBJ whole genome shotgun (WGS) entry which is preliminary data.</text>
</comment>
<dbReference type="SMART" id="SM00710">
    <property type="entry name" value="PbH1"/>
    <property type="match status" value="5"/>
</dbReference>
<sequence>MRALYSSYDTIIVDNAYKEWFIQPLHLKNLKGKTIYFQEGVVLKALKGKFTNKNAALITLENAVDVSLIGNGTIFMMNKAEYLDGEWRHGLSIRESKNISIKGFIIKDSGGDGIYIAGKNKGTYSENIYIEDVQCINNKRQGMSIISAQNVVVSNCMFMETNGTLPEAGLDIEPNSPADRIVNINFKDCSFINNSHSGILIALGKLETSSLPVSISFNSCYLSNNHVISNIYPAAEININANKESPVRGRVSFEECLVENSKWGMLFSRKRSDAFDVVFKNCAAINICKSWGYSPLGFEVPDYRTIYSSLGGFAFDNLFLSYKLSVPVIKVRGSKLGTLKSFKNVTGNLIIKNNGTKGIEYVNYFSVQNENVKLNFTYLKGED</sequence>
<dbReference type="Gene3D" id="2.160.20.10">
    <property type="entry name" value="Single-stranded right-handed beta-helix, Pectin lyase-like"/>
    <property type="match status" value="1"/>
</dbReference>
<dbReference type="EMBL" id="JBEXAE010000004">
    <property type="protein sequence ID" value="MET6991001.1"/>
    <property type="molecule type" value="Genomic_DNA"/>
</dbReference>
<evidence type="ECO:0000259" key="1">
    <source>
        <dbReference type="Pfam" id="PF13229"/>
    </source>
</evidence>
<dbReference type="InterPro" id="IPR011050">
    <property type="entry name" value="Pectin_lyase_fold/virulence"/>
</dbReference>
<dbReference type="SUPFAM" id="SSF51126">
    <property type="entry name" value="Pectin lyase-like"/>
    <property type="match status" value="1"/>
</dbReference>
<protein>
    <submittedName>
        <fullName evidence="2">Right-handed parallel beta-helix repeat-containing protein</fullName>
    </submittedName>
</protein>
<proteinExistence type="predicted"/>
<evidence type="ECO:0000313" key="3">
    <source>
        <dbReference type="Proteomes" id="UP001549799"/>
    </source>
</evidence>
<dbReference type="InterPro" id="IPR012334">
    <property type="entry name" value="Pectin_lyas_fold"/>
</dbReference>
<organism evidence="2 3">
    <name type="scientific">Sediminicola arcticus</name>
    <dbReference type="NCBI Taxonomy" id="1574308"/>
    <lineage>
        <taxon>Bacteria</taxon>
        <taxon>Pseudomonadati</taxon>
        <taxon>Bacteroidota</taxon>
        <taxon>Flavobacteriia</taxon>
        <taxon>Flavobacteriales</taxon>
        <taxon>Flavobacteriaceae</taxon>
        <taxon>Sediminicola</taxon>
    </lineage>
</organism>
<feature type="domain" description="Right handed beta helix" evidence="1">
    <location>
        <begin position="87"/>
        <end position="226"/>
    </location>
</feature>
<evidence type="ECO:0000313" key="2">
    <source>
        <dbReference type="EMBL" id="MET6991001.1"/>
    </source>
</evidence>
<dbReference type="InterPro" id="IPR039448">
    <property type="entry name" value="Beta_helix"/>
</dbReference>
<dbReference type="Pfam" id="PF13229">
    <property type="entry name" value="Beta_helix"/>
    <property type="match status" value="1"/>
</dbReference>
<keyword evidence="3" id="KW-1185">Reference proteome</keyword>
<dbReference type="InterPro" id="IPR006626">
    <property type="entry name" value="PbH1"/>
</dbReference>
<gene>
    <name evidence="2" type="ORF">ABXZ36_10115</name>
</gene>
<accession>A0ABV2SUZ9</accession>